<feature type="domain" description="Methyltransferase small" evidence="3">
    <location>
        <begin position="27"/>
        <end position="175"/>
    </location>
</feature>
<dbReference type="EMBL" id="JBHMEI010000001">
    <property type="protein sequence ID" value="MFB9199998.1"/>
    <property type="molecule type" value="Genomic_DNA"/>
</dbReference>
<dbReference type="RefSeq" id="WP_189645624.1">
    <property type="nucleotide sequence ID" value="NZ_BMRC01000001.1"/>
</dbReference>
<dbReference type="CDD" id="cd02440">
    <property type="entry name" value="AdoMet_MTases"/>
    <property type="match status" value="1"/>
</dbReference>
<evidence type="ECO:0000256" key="1">
    <source>
        <dbReference type="ARBA" id="ARBA00022603"/>
    </source>
</evidence>
<reference evidence="4 5" key="1">
    <citation type="submission" date="2024-09" db="EMBL/GenBank/DDBJ databases">
        <authorList>
            <person name="Sun Q."/>
            <person name="Mori K."/>
        </authorList>
    </citation>
    <scope>NUCLEOTIDE SEQUENCE [LARGE SCALE GENOMIC DNA]</scope>
    <source>
        <strain evidence="4 5">CCM 3426</strain>
    </source>
</reference>
<dbReference type="GO" id="GO:0052916">
    <property type="term" value="F:23S rRNA (guanine(1835)-N(2))-methyltransferase activity"/>
    <property type="evidence" value="ECO:0007669"/>
    <property type="project" value="UniProtKB-EC"/>
</dbReference>
<dbReference type="PANTHER" id="PTHR47816:SF4">
    <property type="entry name" value="RIBOSOMAL RNA SMALL SUBUNIT METHYLTRANSFERASE C"/>
    <property type="match status" value="1"/>
</dbReference>
<dbReference type="Proteomes" id="UP001589647">
    <property type="component" value="Unassembled WGS sequence"/>
</dbReference>
<dbReference type="InterPro" id="IPR007848">
    <property type="entry name" value="Small_mtfrase_dom"/>
</dbReference>
<dbReference type="SUPFAM" id="SSF53335">
    <property type="entry name" value="S-adenosyl-L-methionine-dependent methyltransferases"/>
    <property type="match status" value="1"/>
</dbReference>
<keyword evidence="2 4" id="KW-0808">Transferase</keyword>
<keyword evidence="5" id="KW-1185">Reference proteome</keyword>
<dbReference type="PANTHER" id="PTHR47816">
    <property type="entry name" value="RIBOSOMAL RNA SMALL SUBUNIT METHYLTRANSFERASE C"/>
    <property type="match status" value="1"/>
</dbReference>
<accession>A0ABV5I785</accession>
<gene>
    <name evidence="4" type="ORF">ACFFV7_02230</name>
</gene>
<evidence type="ECO:0000313" key="4">
    <source>
        <dbReference type="EMBL" id="MFB9199998.1"/>
    </source>
</evidence>
<evidence type="ECO:0000313" key="5">
    <source>
        <dbReference type="Proteomes" id="UP001589647"/>
    </source>
</evidence>
<comment type="caution">
    <text evidence="4">The sequence shown here is derived from an EMBL/GenBank/DDBJ whole genome shotgun (WGS) entry which is preliminary data.</text>
</comment>
<dbReference type="Gene3D" id="3.40.50.150">
    <property type="entry name" value="Vaccinia Virus protein VP39"/>
    <property type="match status" value="1"/>
</dbReference>
<protein>
    <submittedName>
        <fullName evidence="4">Class I SAM-dependent methyltransferase</fullName>
        <ecNumber evidence="4">2.1.1.172</ecNumber>
        <ecNumber evidence="4">2.1.1.174</ecNumber>
    </submittedName>
</protein>
<name>A0ABV5I785_9ACTN</name>
<dbReference type="EC" id="2.1.1.174" evidence="4"/>
<dbReference type="Pfam" id="PF05175">
    <property type="entry name" value="MTS"/>
    <property type="match status" value="1"/>
</dbReference>
<organism evidence="4 5">
    <name type="scientific">Nonomuraea spiralis</name>
    <dbReference type="NCBI Taxonomy" id="46182"/>
    <lineage>
        <taxon>Bacteria</taxon>
        <taxon>Bacillati</taxon>
        <taxon>Actinomycetota</taxon>
        <taxon>Actinomycetes</taxon>
        <taxon>Streptosporangiales</taxon>
        <taxon>Streptosporangiaceae</taxon>
        <taxon>Nonomuraea</taxon>
    </lineage>
</organism>
<dbReference type="GO" id="GO:0052914">
    <property type="term" value="F:16S rRNA (guanine(1207)-N(2))-methyltransferase activity"/>
    <property type="evidence" value="ECO:0007669"/>
    <property type="project" value="UniProtKB-EC"/>
</dbReference>
<dbReference type="InterPro" id="IPR046977">
    <property type="entry name" value="RsmC/RlmG"/>
</dbReference>
<evidence type="ECO:0000256" key="2">
    <source>
        <dbReference type="ARBA" id="ARBA00022679"/>
    </source>
</evidence>
<keyword evidence="1 4" id="KW-0489">Methyltransferase</keyword>
<dbReference type="InterPro" id="IPR029063">
    <property type="entry name" value="SAM-dependent_MTases_sf"/>
</dbReference>
<evidence type="ECO:0000259" key="3">
    <source>
        <dbReference type="Pfam" id="PF05175"/>
    </source>
</evidence>
<proteinExistence type="predicted"/>
<sequence>MAHYFSERPETASRPGVVDLVLPDLHLRLETDRGVFSPERVDVGTRALLESVPPPPQEGDLLDLGCGYGPIALTMAARAPEATVWAVDVNRRSLELTERNAQTARLYKVRPVHIDEVPDDVKFRAIWSNPAIRIGKPALHEMLTRWLSRLTPDGVAYLVVQKHLGSDSLQRWLGEQGWQASREASRAAYRILKVAR</sequence>
<dbReference type="EC" id="2.1.1.172" evidence="4"/>